<sequence length="145" mass="16666">MSSELAKKLSRDEFDALEREWMTTITTAYSGTEQLYWFARKGINDLPAVKIPAKTAGEAWYRLNENIKNSGPVEPELSREARLFQAADLERQIQMLHEKQDALLHPLVQNLNSKSDLELSQLAQELPSGFYRTEVTTLINKRKSR</sequence>
<dbReference type="EMBL" id="JAEHTE010000002">
    <property type="protein sequence ID" value="MBI6883072.1"/>
    <property type="molecule type" value="Genomic_DNA"/>
</dbReference>
<dbReference type="RefSeq" id="WP_198746686.1">
    <property type="nucleotide sequence ID" value="NZ_JAEHTE010000002.1"/>
</dbReference>
<evidence type="ECO:0000313" key="2">
    <source>
        <dbReference type="Proteomes" id="UP000637061"/>
    </source>
</evidence>
<reference evidence="1" key="1">
    <citation type="submission" date="2020-12" db="EMBL/GenBank/DDBJ databases">
        <title>Enhanced detection system for hospital associated transmission using whole genome sequencing surveillance.</title>
        <authorList>
            <person name="Harrison L.H."/>
            <person name="Van Tyne D."/>
            <person name="Marsh J.W."/>
            <person name="Griffith M.P."/>
            <person name="Snyder D.J."/>
            <person name="Cooper V.S."/>
            <person name="Mustapha M."/>
        </authorList>
    </citation>
    <scope>NUCLEOTIDE SEQUENCE</scope>
    <source>
        <strain evidence="1">PSB00042</strain>
    </source>
</reference>
<accession>A0A8I1JGR2</accession>
<proteinExistence type="predicted"/>
<comment type="caution">
    <text evidence="1">The sequence shown here is derived from an EMBL/GenBank/DDBJ whole genome shotgun (WGS) entry which is preliminary data.</text>
</comment>
<evidence type="ECO:0000313" key="1">
    <source>
        <dbReference type="EMBL" id="MBI6883072.1"/>
    </source>
</evidence>
<organism evidence="1 2">
    <name type="scientific">Pseudomonas putida</name>
    <name type="common">Arthrobacter siderocapsulatus</name>
    <dbReference type="NCBI Taxonomy" id="303"/>
    <lineage>
        <taxon>Bacteria</taxon>
        <taxon>Pseudomonadati</taxon>
        <taxon>Pseudomonadota</taxon>
        <taxon>Gammaproteobacteria</taxon>
        <taxon>Pseudomonadales</taxon>
        <taxon>Pseudomonadaceae</taxon>
        <taxon>Pseudomonas</taxon>
    </lineage>
</organism>
<protein>
    <submittedName>
        <fullName evidence="1">Uncharacterized protein</fullName>
    </submittedName>
</protein>
<name>A0A8I1JGR2_PSEPU</name>
<dbReference type="Proteomes" id="UP000637061">
    <property type="component" value="Unassembled WGS sequence"/>
</dbReference>
<gene>
    <name evidence="1" type="ORF">JEU22_04020</name>
</gene>
<dbReference type="AlphaFoldDB" id="A0A8I1JGR2"/>